<dbReference type="InterPro" id="IPR041495">
    <property type="entry name" value="Mub_B2"/>
</dbReference>
<feature type="domain" description="Mucin binding" evidence="1">
    <location>
        <begin position="10"/>
        <end position="84"/>
    </location>
</feature>
<dbReference type="Gene3D" id="3.10.20.470">
    <property type="match status" value="2"/>
</dbReference>
<dbReference type="Pfam" id="PF17966">
    <property type="entry name" value="Muc_B2"/>
    <property type="match status" value="1"/>
</dbReference>
<name>A0AAW5M1H2_LACJH</name>
<protein>
    <submittedName>
        <fullName evidence="3">Uncharacterized protein</fullName>
    </submittedName>
</protein>
<dbReference type="EMBL" id="JANKAU010000004">
    <property type="protein sequence ID" value="MCR1914804.1"/>
    <property type="molecule type" value="Genomic_DNA"/>
</dbReference>
<evidence type="ECO:0000313" key="4">
    <source>
        <dbReference type="Proteomes" id="UP001206357"/>
    </source>
</evidence>
<sequence length="475" mass="53430">MAWLKKKREKAVINFIDIDKELMSIRESVELSGKSNDPIEYDPTNDIKDLEGKGYVLVKNNFNGDGSQPSYTEDTKVYLISFKHDVRPVNLDHPLTKIPSKEYDHPITFTVTYEGTPTKVKKNIQTAHLFRTLTADKVTSQRIENGKYDSDWQLDRQKFDDVKVPVLPGVHADQKIVVGPKVDNKDVEVSVTYHLNGYLIPVDENGDEIPNVGPYQFATDEKDPTKIAPNQIVPDIEGYTHDQEIISPQSPDKDISIIYKTIPKEDTTYISDTENIDLSQADSSTYSPSGNGDLKKNDVQEAIMGIKGQVDEKEMERRIDEQMAIVNFIDLDDDGKQITSSGPLYGLPGESINDLYNTDVPMTALKEAGFEVVFNNFDGNGQVQTFNQNHLVTQIFTVGLRHINSKEKNESSNSLQAFSQQQGEVLKKLENYQPTGNSKDLETITAVAKDTIEVLNKFLEKNQTVENTKNSTTKK</sequence>
<evidence type="ECO:0000313" key="3">
    <source>
        <dbReference type="EMBL" id="MCR1914804.1"/>
    </source>
</evidence>
<dbReference type="RefSeq" id="WP_228764855.1">
    <property type="nucleotide sequence ID" value="NZ_BLMB01000011.1"/>
</dbReference>
<feature type="domain" description="Mucin binding" evidence="1">
    <location>
        <begin position="322"/>
        <end position="402"/>
    </location>
</feature>
<organism evidence="3 4">
    <name type="scientific">Lactobacillus johnsonii</name>
    <dbReference type="NCBI Taxonomy" id="33959"/>
    <lineage>
        <taxon>Bacteria</taxon>
        <taxon>Bacillati</taxon>
        <taxon>Bacillota</taxon>
        <taxon>Bacilli</taxon>
        <taxon>Lactobacillales</taxon>
        <taxon>Lactobacillaceae</taxon>
        <taxon>Lactobacillus</taxon>
    </lineage>
</organism>
<accession>A0AAW5M1H2</accession>
<proteinExistence type="predicted"/>
<dbReference type="Gene3D" id="2.60.40.4300">
    <property type="match status" value="1"/>
</dbReference>
<dbReference type="AlphaFoldDB" id="A0AAW5M1H2"/>
<gene>
    <name evidence="3" type="ORF">NSA17_05100</name>
</gene>
<dbReference type="InterPro" id="IPR041558">
    <property type="entry name" value="MucBP_2"/>
</dbReference>
<comment type="caution">
    <text evidence="3">The sequence shown here is derived from an EMBL/GenBank/DDBJ whole genome shotgun (WGS) entry which is preliminary data.</text>
</comment>
<dbReference type="Proteomes" id="UP001206357">
    <property type="component" value="Unassembled WGS sequence"/>
</dbReference>
<evidence type="ECO:0000259" key="2">
    <source>
        <dbReference type="Pfam" id="PF17966"/>
    </source>
</evidence>
<feature type="domain" description="Mub B2-like" evidence="2">
    <location>
        <begin position="105"/>
        <end position="196"/>
    </location>
</feature>
<reference evidence="3" key="1">
    <citation type="submission" date="2022-07" db="EMBL/GenBank/DDBJ databases">
        <title>Enhanced cultured diversity of the mouse gut microbiota enables custom-made synthetic communities.</title>
        <authorList>
            <person name="Afrizal A."/>
        </authorList>
    </citation>
    <scope>NUCLEOTIDE SEQUENCE</scope>
    <source>
        <strain evidence="3">DSM 100219</strain>
    </source>
</reference>
<evidence type="ECO:0000259" key="1">
    <source>
        <dbReference type="Pfam" id="PF17965"/>
    </source>
</evidence>
<dbReference type="Pfam" id="PF17965">
    <property type="entry name" value="MucBP_2"/>
    <property type="match status" value="2"/>
</dbReference>